<comment type="subcellular location">
    <subcellularLocation>
        <location evidence="6">Cytoplasm</location>
    </subcellularLocation>
</comment>
<dbReference type="OrthoDB" id="9808773at2"/>
<dbReference type="EC" id="2.1.1.-" evidence="6"/>
<dbReference type="InterPro" id="IPR003682">
    <property type="entry name" value="rRNA_ssu_MeTfrase_G"/>
</dbReference>
<dbReference type="GO" id="GO:0005829">
    <property type="term" value="C:cytosol"/>
    <property type="evidence" value="ECO:0007669"/>
    <property type="project" value="TreeGrafter"/>
</dbReference>
<evidence type="ECO:0000313" key="8">
    <source>
        <dbReference type="Proteomes" id="UP000054010"/>
    </source>
</evidence>
<comment type="caution">
    <text evidence="6">Lacks conserved residue(s) required for the propagation of feature annotation.</text>
</comment>
<dbReference type="GO" id="GO:0070043">
    <property type="term" value="F:rRNA (guanine-N7-)-methyltransferase activity"/>
    <property type="evidence" value="ECO:0007669"/>
    <property type="project" value="UniProtKB-UniRule"/>
</dbReference>
<dbReference type="FunFam" id="3.40.50.150:FF:000041">
    <property type="entry name" value="Ribosomal RNA small subunit methyltransferase G"/>
    <property type="match status" value="1"/>
</dbReference>
<dbReference type="HOGENOM" id="CLU_065341_0_0_0"/>
<accession>E1IGN5</accession>
<evidence type="ECO:0000313" key="7">
    <source>
        <dbReference type="EMBL" id="EFO79622.1"/>
    </source>
</evidence>
<dbReference type="EMBL" id="ADVR01000110">
    <property type="protein sequence ID" value="EFO79622.1"/>
    <property type="molecule type" value="Genomic_DNA"/>
</dbReference>
<sequence>MSDAPHNLLVQTCSDWGLNLNPTQLDQLAHYAQLLREWNERINLTTITDLGEIYRRHFLDSLSLARFWGTGPQSLVDIGSGAGFPGLVLKILRPELRLTLVESVGKKAEFMRHVARELNLYAVRVLDVRAEDVGRNAAERAKHDLVTARAVAELRVLVEYALPLLQMHGRLLAAKGPAVYSEVAAAEHALRVLGGKVVGIEPVELPGQDAHVVVLVEKINPTDPRYPRAAGVPTRKPL</sequence>
<evidence type="ECO:0000256" key="2">
    <source>
        <dbReference type="ARBA" id="ARBA00022552"/>
    </source>
</evidence>
<dbReference type="HAMAP" id="MF_00074">
    <property type="entry name" value="16SrRNA_methyltr_G"/>
    <property type="match status" value="1"/>
</dbReference>
<evidence type="ECO:0000256" key="1">
    <source>
        <dbReference type="ARBA" id="ARBA00022490"/>
    </source>
</evidence>
<dbReference type="eggNOG" id="COG0357">
    <property type="taxonomic scope" value="Bacteria"/>
</dbReference>
<feature type="binding site" evidence="6">
    <location>
        <position position="149"/>
    </location>
    <ligand>
        <name>S-adenosyl-L-methionine</name>
        <dbReference type="ChEBI" id="CHEBI:59789"/>
    </ligand>
</feature>
<dbReference type="PANTHER" id="PTHR31760">
    <property type="entry name" value="S-ADENOSYL-L-METHIONINE-DEPENDENT METHYLTRANSFERASES SUPERFAMILY PROTEIN"/>
    <property type="match status" value="1"/>
</dbReference>
<dbReference type="Gene3D" id="3.40.50.150">
    <property type="entry name" value="Vaccinia Virus protein VP39"/>
    <property type="match status" value="1"/>
</dbReference>
<name>E1IGN5_9CHLR</name>
<feature type="binding site" evidence="6">
    <location>
        <begin position="130"/>
        <end position="131"/>
    </location>
    <ligand>
        <name>S-adenosyl-L-methionine</name>
        <dbReference type="ChEBI" id="CHEBI:59789"/>
    </ligand>
</feature>
<reference evidence="7 8" key="1">
    <citation type="journal article" date="2011" name="J. Bacteriol.">
        <title>Draft genome sequence of the anoxygenic filamentous phototrophic bacterium Oscillochloris trichoides subsp. DG-6.</title>
        <authorList>
            <person name="Kuznetsov B.B."/>
            <person name="Ivanovsky R.N."/>
            <person name="Keppen O.I."/>
            <person name="Sukhacheva M.V."/>
            <person name="Bumazhkin B.K."/>
            <person name="Patutina E.O."/>
            <person name="Beletsky A.V."/>
            <person name="Mardanov A.V."/>
            <person name="Baslerov R.V."/>
            <person name="Panteleeva A.N."/>
            <person name="Kolganova T.V."/>
            <person name="Ravin N.V."/>
            <person name="Skryabin K.G."/>
        </authorList>
    </citation>
    <scope>NUCLEOTIDE SEQUENCE [LARGE SCALE GENOMIC DNA]</scope>
    <source>
        <strain evidence="7 8">DG-6</strain>
    </source>
</reference>
<evidence type="ECO:0000256" key="5">
    <source>
        <dbReference type="ARBA" id="ARBA00022691"/>
    </source>
</evidence>
<protein>
    <recommendedName>
        <fullName evidence="6">Ribosomal RNA small subunit methyltransferase G</fullName>
        <ecNumber evidence="6">2.1.1.-</ecNumber>
    </recommendedName>
    <alternativeName>
        <fullName evidence="6">16S rRNA 7-methylguanosine methyltransferase</fullName>
        <shortName evidence="6">16S rRNA m7G methyltransferase</shortName>
    </alternativeName>
</protein>
<proteinExistence type="inferred from homology"/>
<comment type="similarity">
    <text evidence="6">Belongs to the methyltransferase superfamily. RNA methyltransferase RsmG family.</text>
</comment>
<keyword evidence="1 6" id="KW-0963">Cytoplasm</keyword>
<dbReference type="AlphaFoldDB" id="E1IGN5"/>
<dbReference type="PANTHER" id="PTHR31760:SF0">
    <property type="entry name" value="S-ADENOSYL-L-METHIONINE-DEPENDENT METHYLTRANSFERASES SUPERFAMILY PROTEIN"/>
    <property type="match status" value="1"/>
</dbReference>
<keyword evidence="8" id="KW-1185">Reference proteome</keyword>
<keyword evidence="4 6" id="KW-0808">Transferase</keyword>
<dbReference type="InterPro" id="IPR029063">
    <property type="entry name" value="SAM-dependent_MTases_sf"/>
</dbReference>
<feature type="binding site" evidence="6">
    <location>
        <position position="84"/>
    </location>
    <ligand>
        <name>S-adenosyl-L-methionine</name>
        <dbReference type="ChEBI" id="CHEBI:59789"/>
    </ligand>
</feature>
<comment type="function">
    <text evidence="6">Specifically methylates the N7 position of a guanine in 16S rRNA.</text>
</comment>
<dbReference type="Pfam" id="PF02527">
    <property type="entry name" value="GidB"/>
    <property type="match status" value="1"/>
</dbReference>
<evidence type="ECO:0000256" key="6">
    <source>
        <dbReference type="HAMAP-Rule" id="MF_00074"/>
    </source>
</evidence>
<keyword evidence="3 6" id="KW-0489">Methyltransferase</keyword>
<gene>
    <name evidence="6" type="primary">rsmG</name>
    <name evidence="7" type="ORF">OSCT_2486</name>
</gene>
<dbReference type="STRING" id="765420.OSCT_2486"/>
<dbReference type="NCBIfam" id="TIGR00138">
    <property type="entry name" value="rsmG_gidB"/>
    <property type="match status" value="1"/>
</dbReference>
<evidence type="ECO:0000256" key="3">
    <source>
        <dbReference type="ARBA" id="ARBA00022603"/>
    </source>
</evidence>
<dbReference type="Proteomes" id="UP000054010">
    <property type="component" value="Unassembled WGS sequence"/>
</dbReference>
<feature type="binding site" evidence="6">
    <location>
        <position position="79"/>
    </location>
    <ligand>
        <name>S-adenosyl-L-methionine</name>
        <dbReference type="ChEBI" id="CHEBI:59789"/>
    </ligand>
</feature>
<dbReference type="PIRSF" id="PIRSF003078">
    <property type="entry name" value="GidB"/>
    <property type="match status" value="1"/>
</dbReference>
<evidence type="ECO:0000256" key="4">
    <source>
        <dbReference type="ARBA" id="ARBA00022679"/>
    </source>
</evidence>
<comment type="caution">
    <text evidence="7">The sequence shown here is derived from an EMBL/GenBank/DDBJ whole genome shotgun (WGS) entry which is preliminary data.</text>
</comment>
<keyword evidence="2 6" id="KW-0698">rRNA processing</keyword>
<dbReference type="SUPFAM" id="SSF53335">
    <property type="entry name" value="S-adenosyl-L-methionine-dependent methyltransferases"/>
    <property type="match status" value="1"/>
</dbReference>
<keyword evidence="5 6" id="KW-0949">S-adenosyl-L-methionine</keyword>
<organism evidence="7 8">
    <name type="scientific">Oscillochloris trichoides DG-6</name>
    <dbReference type="NCBI Taxonomy" id="765420"/>
    <lineage>
        <taxon>Bacteria</taxon>
        <taxon>Bacillati</taxon>
        <taxon>Chloroflexota</taxon>
        <taxon>Chloroflexia</taxon>
        <taxon>Chloroflexales</taxon>
        <taxon>Chloroflexineae</taxon>
        <taxon>Oscillochloridaceae</taxon>
        <taxon>Oscillochloris</taxon>
    </lineage>
</organism>